<dbReference type="GO" id="GO:0003723">
    <property type="term" value="F:RNA binding"/>
    <property type="evidence" value="ECO:0007669"/>
    <property type="project" value="InterPro"/>
</dbReference>
<dbReference type="Gene3D" id="2.30.30.100">
    <property type="match status" value="1"/>
</dbReference>
<dbReference type="GO" id="GO:1990904">
    <property type="term" value="C:ribonucleoprotein complex"/>
    <property type="evidence" value="ECO:0007669"/>
    <property type="project" value="UniProtKB-KW"/>
</dbReference>
<evidence type="ECO:0000313" key="3">
    <source>
        <dbReference type="Proteomes" id="UP000016927"/>
    </source>
</evidence>
<dbReference type="OrthoDB" id="2146at2759"/>
<dbReference type="InterPro" id="IPR010920">
    <property type="entry name" value="LSM_dom_sf"/>
</dbReference>
<dbReference type="InterPro" id="IPR047575">
    <property type="entry name" value="Sm"/>
</dbReference>
<dbReference type="SUPFAM" id="SSF50182">
    <property type="entry name" value="Sm-like ribonucleoproteins"/>
    <property type="match status" value="1"/>
</dbReference>
<reference evidence="2 3" key="1">
    <citation type="journal article" date="2013" name="BMC Genomics">
        <title>Comparative genomics of parasitic silkworm microsporidia reveal an association between genome expansion and host adaptation.</title>
        <authorList>
            <person name="Pan G."/>
            <person name="Xu J."/>
            <person name="Li T."/>
            <person name="Xia Q."/>
            <person name="Liu S.L."/>
            <person name="Zhang G."/>
            <person name="Li S."/>
            <person name="Li C."/>
            <person name="Liu H."/>
            <person name="Yang L."/>
            <person name="Liu T."/>
            <person name="Zhang X."/>
            <person name="Wu Z."/>
            <person name="Fan W."/>
            <person name="Dang X."/>
            <person name="Xiang H."/>
            <person name="Tao M."/>
            <person name="Li Y."/>
            <person name="Hu J."/>
            <person name="Li Z."/>
            <person name="Lin L."/>
            <person name="Luo J."/>
            <person name="Geng L."/>
            <person name="Wang L."/>
            <person name="Long M."/>
            <person name="Wan Y."/>
            <person name="He N."/>
            <person name="Zhang Z."/>
            <person name="Lu C."/>
            <person name="Keeling P.J."/>
            <person name="Wang J."/>
            <person name="Xiang Z."/>
            <person name="Zhou Z."/>
        </authorList>
    </citation>
    <scope>NUCLEOTIDE SEQUENCE [LARGE SCALE GENOMIC DNA]</scope>
    <source>
        <strain evidence="3">CQ1 / CVCC 102059</strain>
    </source>
</reference>
<sequence length="69" mass="7638">MKLSDIPNVENFLDKKVKIEITGGTVFIGTLKGYDGFVNVVLPNVTKPLYTDSQIVIKGKEIKSLDLIE</sequence>
<dbReference type="EMBL" id="KB908980">
    <property type="protein sequence ID" value="EOB13470.1"/>
    <property type="molecule type" value="Genomic_DNA"/>
</dbReference>
<evidence type="ECO:0000259" key="1">
    <source>
        <dbReference type="PROSITE" id="PS52002"/>
    </source>
</evidence>
<keyword evidence="2" id="KW-0687">Ribonucleoprotein</keyword>
<dbReference type="HOGENOM" id="CLU_076902_10_2_1"/>
<dbReference type="InterPro" id="IPR001163">
    <property type="entry name" value="Sm_dom_euk/arc"/>
</dbReference>
<gene>
    <name evidence="2" type="ORF">NBO_72g0005</name>
</gene>
<dbReference type="AlphaFoldDB" id="R0MH66"/>
<accession>R0MH66</accession>
<keyword evidence="3" id="KW-1185">Reference proteome</keyword>
<feature type="domain" description="Sm" evidence="1">
    <location>
        <begin position="4"/>
        <end position="69"/>
    </location>
</feature>
<organism evidence="2 3">
    <name type="scientific">Nosema bombycis (strain CQ1 / CVCC 102059)</name>
    <name type="common">Microsporidian parasite</name>
    <name type="synonym">Pebrine of silkworm</name>
    <dbReference type="NCBI Taxonomy" id="578461"/>
    <lineage>
        <taxon>Eukaryota</taxon>
        <taxon>Fungi</taxon>
        <taxon>Fungi incertae sedis</taxon>
        <taxon>Microsporidia</taxon>
        <taxon>Nosematidae</taxon>
        <taxon>Nosema</taxon>
    </lineage>
</organism>
<dbReference type="PROSITE" id="PS52002">
    <property type="entry name" value="SM"/>
    <property type="match status" value="1"/>
</dbReference>
<dbReference type="VEuPathDB" id="MicrosporidiaDB:NBO_72g0005"/>
<evidence type="ECO:0000313" key="2">
    <source>
        <dbReference type="EMBL" id="EOB13470.1"/>
    </source>
</evidence>
<protein>
    <submittedName>
        <fullName evidence="2">Small nuclear ribonucleoprotein</fullName>
    </submittedName>
</protein>
<dbReference type="Pfam" id="PF01423">
    <property type="entry name" value="LSM"/>
    <property type="match status" value="1"/>
</dbReference>
<dbReference type="SMART" id="SM00651">
    <property type="entry name" value="Sm"/>
    <property type="match status" value="1"/>
</dbReference>
<name>R0MH66_NOSB1</name>
<proteinExistence type="predicted"/>
<dbReference type="Proteomes" id="UP000016927">
    <property type="component" value="Unassembled WGS sequence"/>
</dbReference>